<accession>A0A1U7DKM3</accession>
<dbReference type="STRING" id="1267768.BV394_12475"/>
<feature type="domain" description="DUF7282" evidence="1">
    <location>
        <begin position="30"/>
        <end position="127"/>
    </location>
</feature>
<dbReference type="InterPro" id="IPR055706">
    <property type="entry name" value="Slg1/2_DUF7282"/>
</dbReference>
<evidence type="ECO:0000259" key="1">
    <source>
        <dbReference type="Pfam" id="PF23951"/>
    </source>
</evidence>
<dbReference type="Pfam" id="PF23951">
    <property type="entry name" value="DUF7282"/>
    <property type="match status" value="1"/>
</dbReference>
<proteinExistence type="predicted"/>
<accession>A0A2M9DCS3</accession>
<evidence type="ECO:0000313" key="2">
    <source>
        <dbReference type="EMBL" id="APX90443.1"/>
    </source>
</evidence>
<name>A0A1U7DKM3_9RHOB</name>
<dbReference type="AlphaFoldDB" id="A0A1U7DKM3"/>
<dbReference type="RefSeq" id="WP_076980461.1">
    <property type="nucleotide sequence ID" value="NZ_CP019124.1"/>
</dbReference>
<sequence length="135" mass="14151">MKLIAIAAALSTTLAAPAMAEHLILKTEGTTVKHVVTFPSVMIDKDGYLTIHALKDGQPVIPGSIGHVAVKAGTTENVEVEIMDDAVAGTDYIGMLHYETNDNDTYDFGEGSTDVDTPATKADGSPYALPFTAGK</sequence>
<dbReference type="Proteomes" id="UP000187266">
    <property type="component" value="Chromosome"/>
</dbReference>
<dbReference type="OrthoDB" id="7605232at2"/>
<gene>
    <name evidence="2" type="ORF">BV394_12475</name>
</gene>
<protein>
    <recommendedName>
        <fullName evidence="1">DUF7282 domain-containing protein</fullName>
    </recommendedName>
</protein>
<evidence type="ECO:0000313" key="3">
    <source>
        <dbReference type="Proteomes" id="UP000187266"/>
    </source>
</evidence>
<organism evidence="2 3">
    <name type="scientific">Brevirhabdus pacifica</name>
    <dbReference type="NCBI Taxonomy" id="1267768"/>
    <lineage>
        <taxon>Bacteria</taxon>
        <taxon>Pseudomonadati</taxon>
        <taxon>Pseudomonadota</taxon>
        <taxon>Alphaproteobacteria</taxon>
        <taxon>Rhodobacterales</taxon>
        <taxon>Paracoccaceae</taxon>
        <taxon>Brevirhabdus</taxon>
    </lineage>
</organism>
<dbReference type="EMBL" id="CP019124">
    <property type="protein sequence ID" value="APX90443.1"/>
    <property type="molecule type" value="Genomic_DNA"/>
</dbReference>
<reference evidence="2 3" key="1">
    <citation type="submission" date="2017-01" db="EMBL/GenBank/DDBJ databases">
        <title>Genomic analysis of Xuhuaishuia manganoxidans DY6-4.</title>
        <authorList>
            <person name="Wang X."/>
        </authorList>
    </citation>
    <scope>NUCLEOTIDE SEQUENCE [LARGE SCALE GENOMIC DNA]</scope>
    <source>
        <strain evidence="2 3">DY6-4</strain>
    </source>
</reference>
<keyword evidence="3" id="KW-1185">Reference proteome</keyword>